<dbReference type="EMBL" id="JBEPLU010000001">
    <property type="protein sequence ID" value="MET3526297.1"/>
    <property type="molecule type" value="Genomic_DNA"/>
</dbReference>
<comment type="caution">
    <text evidence="1">The sequence shown here is derived from an EMBL/GenBank/DDBJ whole genome shotgun (WGS) entry which is preliminary data.</text>
</comment>
<dbReference type="RefSeq" id="WP_331930359.1">
    <property type="nucleotide sequence ID" value="NZ_JBEPLU010000001.1"/>
</dbReference>
<sequence>MGVRVSGWKLERGQREALLQRFPAAYEIVVCDHVTLKFGGRPGFEPADTSAEIIGFANDRRGVQAAIVEIAGLSARPDGGVYHITWSLAPGRRAVESNDVIAEHGWAPLPIGVPVELKAASWPPG</sequence>
<accession>A0ABV2EGX7</accession>
<reference evidence="1 2" key="1">
    <citation type="submission" date="2024-06" db="EMBL/GenBank/DDBJ databases">
        <title>Genomic Encyclopedia of Type Strains, Phase IV (KMG-IV): sequencing the most valuable type-strain genomes for metagenomic binning, comparative biology and taxonomic classification.</title>
        <authorList>
            <person name="Goeker M."/>
        </authorList>
    </citation>
    <scope>NUCLEOTIDE SEQUENCE [LARGE SCALE GENOMIC DNA]</scope>
    <source>
        <strain evidence="1 2">DSM 17809</strain>
    </source>
</reference>
<keyword evidence="2" id="KW-1185">Reference proteome</keyword>
<gene>
    <name evidence="1" type="ORF">ABID41_001392</name>
</gene>
<evidence type="ECO:0000313" key="2">
    <source>
        <dbReference type="Proteomes" id="UP001549110"/>
    </source>
</evidence>
<name>A0ABV2EGX7_9CAUL</name>
<proteinExistence type="predicted"/>
<protein>
    <submittedName>
        <fullName evidence="1">Uncharacterized protein</fullName>
    </submittedName>
</protein>
<organism evidence="1 2">
    <name type="scientific">Phenylobacterium koreense</name>
    <dbReference type="NCBI Taxonomy" id="266125"/>
    <lineage>
        <taxon>Bacteria</taxon>
        <taxon>Pseudomonadati</taxon>
        <taxon>Pseudomonadota</taxon>
        <taxon>Alphaproteobacteria</taxon>
        <taxon>Caulobacterales</taxon>
        <taxon>Caulobacteraceae</taxon>
        <taxon>Phenylobacterium</taxon>
    </lineage>
</organism>
<dbReference type="Proteomes" id="UP001549110">
    <property type="component" value="Unassembled WGS sequence"/>
</dbReference>
<evidence type="ECO:0000313" key="1">
    <source>
        <dbReference type="EMBL" id="MET3526297.1"/>
    </source>
</evidence>